<dbReference type="OrthoDB" id="9954236at2"/>
<evidence type="ECO:0000313" key="2">
    <source>
        <dbReference type="Proteomes" id="UP000198724"/>
    </source>
</evidence>
<accession>A0A1I2ZP63</accession>
<dbReference type="EMBL" id="FOOT01000016">
    <property type="protein sequence ID" value="SFH39299.1"/>
    <property type="molecule type" value="Genomic_DNA"/>
</dbReference>
<name>A0A1I2ZP63_9BACT</name>
<dbReference type="RefSeq" id="WP_092105715.1">
    <property type="nucleotide sequence ID" value="NZ_FOOT01000016.1"/>
</dbReference>
<organism evidence="1 2">
    <name type="scientific">Pontibacter chinhatensis</name>
    <dbReference type="NCBI Taxonomy" id="1436961"/>
    <lineage>
        <taxon>Bacteria</taxon>
        <taxon>Pseudomonadati</taxon>
        <taxon>Bacteroidota</taxon>
        <taxon>Cytophagia</taxon>
        <taxon>Cytophagales</taxon>
        <taxon>Hymenobacteraceae</taxon>
        <taxon>Pontibacter</taxon>
    </lineage>
</organism>
<dbReference type="STRING" id="1436961.SAMN05421739_11628"/>
<keyword evidence="2" id="KW-1185">Reference proteome</keyword>
<protein>
    <submittedName>
        <fullName evidence="1">Uncharacterized protein</fullName>
    </submittedName>
</protein>
<sequence length="119" mass="13605">MDEPLYYINEAALVIHQNIPVELRKRITLEEIVEIIESMFEYMEEVNIARSSNSIVDISIEVPAHLDEMDMKISIIGKCTSKDIFLSLEDISAVLDAEMRYLEQKGMLDDSEGLGMYSN</sequence>
<reference evidence="2" key="1">
    <citation type="submission" date="2016-10" db="EMBL/GenBank/DDBJ databases">
        <authorList>
            <person name="Varghese N."/>
            <person name="Submissions S."/>
        </authorList>
    </citation>
    <scope>NUCLEOTIDE SEQUENCE [LARGE SCALE GENOMIC DNA]</scope>
    <source>
        <strain evidence="2">LP51</strain>
    </source>
</reference>
<gene>
    <name evidence="1" type="ORF">SAMN05421739_11628</name>
</gene>
<dbReference type="Proteomes" id="UP000198724">
    <property type="component" value="Unassembled WGS sequence"/>
</dbReference>
<proteinExistence type="predicted"/>
<evidence type="ECO:0000313" key="1">
    <source>
        <dbReference type="EMBL" id="SFH39299.1"/>
    </source>
</evidence>
<dbReference type="AlphaFoldDB" id="A0A1I2ZP63"/>